<dbReference type="RefSeq" id="WP_310797888.1">
    <property type="nucleotide sequence ID" value="NZ_CP123872.1"/>
</dbReference>
<proteinExistence type="predicted"/>
<organism evidence="1 2">
    <name type="scientific">Temperatibacter marinus</name>
    <dbReference type="NCBI Taxonomy" id="1456591"/>
    <lineage>
        <taxon>Bacteria</taxon>
        <taxon>Pseudomonadati</taxon>
        <taxon>Pseudomonadota</taxon>
        <taxon>Alphaproteobacteria</taxon>
        <taxon>Kordiimonadales</taxon>
        <taxon>Temperatibacteraceae</taxon>
        <taxon>Temperatibacter</taxon>
    </lineage>
</organism>
<evidence type="ECO:0000313" key="1">
    <source>
        <dbReference type="EMBL" id="WND02053.1"/>
    </source>
</evidence>
<protein>
    <submittedName>
        <fullName evidence="1">DUF3168 domain-containing protein</fullName>
    </submittedName>
</protein>
<evidence type="ECO:0000313" key="2">
    <source>
        <dbReference type="Proteomes" id="UP001268683"/>
    </source>
</evidence>
<sequence>MSPKILSAVHTSLYEKLMTSEALTTAGVRLYDYPPENAPLPYVCFEETGFRPVDTKSSSGMKITVTLAIWSENLGQLEVKEIMDSLREVLKESLIVPSEDGTEVSVSYYTVDSAKVTQLHQKNTILMKGTLIFSVTVHAVVGSHSLNFL</sequence>
<dbReference type="InterPro" id="IPR053745">
    <property type="entry name" value="Viral_Tail_Comp_sf"/>
</dbReference>
<dbReference type="Gene3D" id="3.30.2000.30">
    <property type="match status" value="1"/>
</dbReference>
<dbReference type="KEGG" id="tmk:QGN29_10890"/>
<dbReference type="InterPro" id="IPR021508">
    <property type="entry name" value="Gp17-like"/>
</dbReference>
<dbReference type="AlphaFoldDB" id="A0AA52EE82"/>
<accession>A0AA52EE82</accession>
<name>A0AA52EE82_9PROT</name>
<dbReference type="Pfam" id="PF11367">
    <property type="entry name" value="Tail_completion_gp17"/>
    <property type="match status" value="1"/>
</dbReference>
<dbReference type="Proteomes" id="UP001268683">
    <property type="component" value="Chromosome"/>
</dbReference>
<dbReference type="EMBL" id="CP123872">
    <property type="protein sequence ID" value="WND02053.1"/>
    <property type="molecule type" value="Genomic_DNA"/>
</dbReference>
<gene>
    <name evidence="1" type="ORF">QGN29_10890</name>
</gene>
<reference evidence="1" key="1">
    <citation type="submission" date="2023-04" db="EMBL/GenBank/DDBJ databases">
        <title>Complete genome sequence of Temperatibacter marinus.</title>
        <authorList>
            <person name="Rong J.-C."/>
            <person name="Yi M.-L."/>
            <person name="Zhao Q."/>
        </authorList>
    </citation>
    <scope>NUCLEOTIDE SEQUENCE</scope>
    <source>
        <strain evidence="1">NBRC 110045</strain>
    </source>
</reference>
<keyword evidence="2" id="KW-1185">Reference proteome</keyword>